<dbReference type="Gene3D" id="3.40.50.150">
    <property type="entry name" value="Vaccinia Virus protein VP39"/>
    <property type="match status" value="1"/>
</dbReference>
<dbReference type="Proteomes" id="UP000199608">
    <property type="component" value="Unassembled WGS sequence"/>
</dbReference>
<dbReference type="UniPathway" id="UPA00148"/>
<name>A0A1H2IYW8_9BACT</name>
<dbReference type="NCBIfam" id="TIGR02469">
    <property type="entry name" value="CbiT"/>
    <property type="match status" value="1"/>
</dbReference>
<dbReference type="Gene3D" id="3.40.1010.10">
    <property type="entry name" value="Cobalt-precorrin-4 Transmethylase, Domain 1"/>
    <property type="match status" value="1"/>
</dbReference>
<dbReference type="InterPro" id="IPR006365">
    <property type="entry name" value="Cbl_synth_CobL"/>
</dbReference>
<dbReference type="RefSeq" id="WP_092236209.1">
    <property type="nucleotide sequence ID" value="NZ_FNLL01000010.1"/>
</dbReference>
<evidence type="ECO:0000313" key="7">
    <source>
        <dbReference type="EMBL" id="SDU49171.1"/>
    </source>
</evidence>
<dbReference type="Pfam" id="PF00590">
    <property type="entry name" value="TP_methylase"/>
    <property type="match status" value="1"/>
</dbReference>
<keyword evidence="4 7" id="KW-0808">Transferase</keyword>
<evidence type="ECO:0000256" key="4">
    <source>
        <dbReference type="ARBA" id="ARBA00022679"/>
    </source>
</evidence>
<dbReference type="NCBIfam" id="TIGR02467">
    <property type="entry name" value="CbiE"/>
    <property type="match status" value="1"/>
</dbReference>
<dbReference type="InterPro" id="IPR014777">
    <property type="entry name" value="4pyrrole_Mease_sub1"/>
</dbReference>
<dbReference type="Pfam" id="PF01135">
    <property type="entry name" value="PCMT"/>
    <property type="match status" value="1"/>
</dbReference>
<dbReference type="AlphaFoldDB" id="A0A1H2IYW8"/>
<evidence type="ECO:0000256" key="1">
    <source>
        <dbReference type="ARBA" id="ARBA00004953"/>
    </source>
</evidence>
<keyword evidence="2" id="KW-0169">Cobalamin biosynthesis</keyword>
<organism evidence="7 8">
    <name type="scientific">Desulfobacula phenolica</name>
    <dbReference type="NCBI Taxonomy" id="90732"/>
    <lineage>
        <taxon>Bacteria</taxon>
        <taxon>Pseudomonadati</taxon>
        <taxon>Thermodesulfobacteriota</taxon>
        <taxon>Desulfobacteria</taxon>
        <taxon>Desulfobacterales</taxon>
        <taxon>Desulfobacteraceae</taxon>
        <taxon>Desulfobacula</taxon>
    </lineage>
</organism>
<dbReference type="SUPFAM" id="SSF53790">
    <property type="entry name" value="Tetrapyrrole methylase"/>
    <property type="match status" value="1"/>
</dbReference>
<dbReference type="InterPro" id="IPR000878">
    <property type="entry name" value="4pyrrol_Mease"/>
</dbReference>
<dbReference type="PANTHER" id="PTHR43182">
    <property type="entry name" value="COBALT-PRECORRIN-6B C(15)-METHYLTRANSFERASE (DECARBOXYLATING)"/>
    <property type="match status" value="1"/>
</dbReference>
<dbReference type="InterPro" id="IPR012818">
    <property type="entry name" value="CbiE"/>
</dbReference>
<proteinExistence type="predicted"/>
<comment type="pathway">
    <text evidence="1">Cofactor biosynthesis; adenosylcobalamin biosynthesis.</text>
</comment>
<keyword evidence="5" id="KW-0949">S-adenosyl-L-methionine</keyword>
<dbReference type="PIRSF" id="PIRSF036428">
    <property type="entry name" value="CobL"/>
    <property type="match status" value="1"/>
</dbReference>
<dbReference type="GO" id="GO:0008276">
    <property type="term" value="F:protein methyltransferase activity"/>
    <property type="evidence" value="ECO:0007669"/>
    <property type="project" value="InterPro"/>
</dbReference>
<evidence type="ECO:0000256" key="5">
    <source>
        <dbReference type="ARBA" id="ARBA00022691"/>
    </source>
</evidence>
<dbReference type="InterPro" id="IPR035996">
    <property type="entry name" value="4pyrrol_Methylase_sf"/>
</dbReference>
<dbReference type="GO" id="GO:0032259">
    <property type="term" value="P:methylation"/>
    <property type="evidence" value="ECO:0007669"/>
    <property type="project" value="UniProtKB-KW"/>
</dbReference>
<sequence>MYPIDIIGIGQGREDLTQKHLDIIKACDVLVGGKRHLEMFDCPDKQKITVKADMNSVIEAIKDKMNRHKIAVLASGDPLFYGIGSTLTRHFDKQYLTVHSNVSSIAAAFAAIKEPWHDAKIISLHDKQKAFFSFGSLACEQKVAFLTNPQMNPQYIAAGLMKYNLHDFRFCVIEKLGDKDEEKITWIDNIDQVKNHTFLQPNIVILKKQEQETNHVSHETHIGMTDFAFKHSNGLITKSEIRSITLSKLKLTRKDHVLWDIGAGSGSVGIEASLQIPLGRVYAVEKHPGRICDIAHNIKKFNCSNVQIMNTAFPEGMEELTRPDRIFIGGGGQGLEQIITVSAGKLAAFGIIVVNTVLLQNMEIALRLLKEKNFDPDVVQIQVSRSKIMPFGDRLEALNPVWIISGSKPEIR</sequence>
<dbReference type="InterPro" id="IPR050714">
    <property type="entry name" value="Cobalamin_biosynth_MTase"/>
</dbReference>
<evidence type="ECO:0000256" key="3">
    <source>
        <dbReference type="ARBA" id="ARBA00022603"/>
    </source>
</evidence>
<feature type="domain" description="Tetrapyrrole methylase" evidence="6">
    <location>
        <begin position="6"/>
        <end position="184"/>
    </location>
</feature>
<dbReference type="Gene3D" id="3.30.950.10">
    <property type="entry name" value="Methyltransferase, Cobalt-precorrin-4 Transmethylase, Domain 2"/>
    <property type="match status" value="1"/>
</dbReference>
<gene>
    <name evidence="7" type="ORF">SAMN04487931_11011</name>
</gene>
<evidence type="ECO:0000313" key="8">
    <source>
        <dbReference type="Proteomes" id="UP000199608"/>
    </source>
</evidence>
<evidence type="ECO:0000256" key="2">
    <source>
        <dbReference type="ARBA" id="ARBA00022573"/>
    </source>
</evidence>
<dbReference type="CDD" id="cd11644">
    <property type="entry name" value="Precorrin-6Y-MT"/>
    <property type="match status" value="1"/>
</dbReference>
<keyword evidence="8" id="KW-1185">Reference proteome</keyword>
<dbReference type="InterPro" id="IPR014008">
    <property type="entry name" value="Cbl_synth_MTase_CbiT"/>
</dbReference>
<dbReference type="InterPro" id="IPR029063">
    <property type="entry name" value="SAM-dependent_MTases_sf"/>
</dbReference>
<reference evidence="8" key="1">
    <citation type="submission" date="2016-10" db="EMBL/GenBank/DDBJ databases">
        <authorList>
            <person name="Varghese N."/>
            <person name="Submissions S."/>
        </authorList>
    </citation>
    <scope>NUCLEOTIDE SEQUENCE [LARGE SCALE GENOMIC DNA]</scope>
    <source>
        <strain evidence="8">DSM 3384</strain>
    </source>
</reference>
<dbReference type="PANTHER" id="PTHR43182:SF1">
    <property type="entry name" value="COBALT-PRECORRIN-7 C(5)-METHYLTRANSFERASE"/>
    <property type="match status" value="1"/>
</dbReference>
<dbReference type="EMBL" id="FNLL01000010">
    <property type="protein sequence ID" value="SDU49171.1"/>
    <property type="molecule type" value="Genomic_DNA"/>
</dbReference>
<evidence type="ECO:0000259" key="6">
    <source>
        <dbReference type="Pfam" id="PF00590"/>
    </source>
</evidence>
<dbReference type="InterPro" id="IPR014776">
    <property type="entry name" value="4pyrrole_Mease_sub2"/>
</dbReference>
<dbReference type="SUPFAM" id="SSF53335">
    <property type="entry name" value="S-adenosyl-L-methionine-dependent methyltransferases"/>
    <property type="match status" value="1"/>
</dbReference>
<accession>A0A1H2IYW8</accession>
<protein>
    <submittedName>
        <fullName evidence="7">Precorrin-6Y C5,15-methyltransferase (Decarboxylating)</fullName>
    </submittedName>
</protein>
<dbReference type="GO" id="GO:0009236">
    <property type="term" value="P:cobalamin biosynthetic process"/>
    <property type="evidence" value="ECO:0007669"/>
    <property type="project" value="UniProtKB-UniPathway"/>
</dbReference>
<keyword evidence="3 7" id="KW-0489">Methyltransferase</keyword>